<dbReference type="Gene3D" id="1.10.10.10">
    <property type="entry name" value="Winged helix-like DNA-binding domain superfamily/Winged helix DNA-binding domain"/>
    <property type="match status" value="1"/>
</dbReference>
<dbReference type="RefSeq" id="WP_066384756.1">
    <property type="nucleotide sequence ID" value="NZ_LTAZ01000013.1"/>
</dbReference>
<feature type="domain" description="HVO-A0261-like N-terminal" evidence="2">
    <location>
        <begin position="7"/>
        <end position="89"/>
    </location>
</feature>
<evidence type="ECO:0000313" key="3">
    <source>
        <dbReference type="EMBL" id="KYH24321.1"/>
    </source>
</evidence>
<dbReference type="Pfam" id="PF25213">
    <property type="entry name" value="HVO_A0261_N"/>
    <property type="match status" value="1"/>
</dbReference>
<dbReference type="Pfam" id="PF08350">
    <property type="entry name" value="FilR1_middle"/>
    <property type="match status" value="1"/>
</dbReference>
<evidence type="ECO:0000259" key="2">
    <source>
        <dbReference type="Pfam" id="PF25213"/>
    </source>
</evidence>
<dbReference type="Proteomes" id="UP000075321">
    <property type="component" value="Unassembled WGS sequence"/>
</dbReference>
<sequence>MDAAVREIEFLARSAHRVEILYAVAEHPHRRDELRELTGASPANLGRVLRSFEERNWIVRDGHYYEVTPLGEFVVNEFRDLHEAMNIEQKLRDVLQWLPAEVIGFDIQLFTDAVVTVPEFDSPHQTVSRFVELVNETETLFGFAPTTARSDMEALFRSAIDGMKIEVIFPSILIETVLAFHPEQAPKAIESGNMDILTHDDLPCACAIFDDRIGLAGYDHETGMMRVAIDTDAPEARQWAKELYRSYRRDARPLNPETLVA</sequence>
<dbReference type="PATRIC" id="fig|1008153.3.peg.3469"/>
<dbReference type="InterPro" id="IPR036388">
    <property type="entry name" value="WH-like_DNA-bd_sf"/>
</dbReference>
<feature type="domain" description="Methanogenesis regulatory protein FilR1 middle" evidence="1">
    <location>
        <begin position="123"/>
        <end position="250"/>
    </location>
</feature>
<dbReference type="InterPro" id="IPR013561">
    <property type="entry name" value="FilR1_middle_dom"/>
</dbReference>
<comment type="caution">
    <text evidence="3">The sequence shown here is derived from an EMBL/GenBank/DDBJ whole genome shotgun (WGS) entry which is preliminary data.</text>
</comment>
<evidence type="ECO:0000313" key="4">
    <source>
        <dbReference type="Proteomes" id="UP000075321"/>
    </source>
</evidence>
<evidence type="ECO:0008006" key="5">
    <source>
        <dbReference type="Google" id="ProtNLM"/>
    </source>
</evidence>
<dbReference type="SUPFAM" id="SSF46785">
    <property type="entry name" value="Winged helix' DNA-binding domain"/>
    <property type="match status" value="1"/>
</dbReference>
<keyword evidence="4" id="KW-1185">Reference proteome</keyword>
<dbReference type="EMBL" id="LTAZ01000013">
    <property type="protein sequence ID" value="KYH24321.1"/>
    <property type="molecule type" value="Genomic_DNA"/>
</dbReference>
<reference evidence="3 4" key="1">
    <citation type="submission" date="2016-02" db="EMBL/GenBank/DDBJ databases">
        <title>Genome sequence of Halalkalicoccus paucihalophilus DSM 24557.</title>
        <authorList>
            <person name="Poehlein A."/>
            <person name="Daniel R."/>
        </authorList>
    </citation>
    <scope>NUCLEOTIDE SEQUENCE [LARGE SCALE GENOMIC DNA]</scope>
    <source>
        <strain evidence="3 4">DSM 24557</strain>
    </source>
</reference>
<dbReference type="InterPro" id="IPR057527">
    <property type="entry name" value="HVO_A0261-like_N"/>
</dbReference>
<evidence type="ECO:0000259" key="1">
    <source>
        <dbReference type="Pfam" id="PF08350"/>
    </source>
</evidence>
<accession>A0A151A9G6</accession>
<gene>
    <name evidence="3" type="ORF">HAPAU_33040</name>
</gene>
<dbReference type="InterPro" id="IPR036390">
    <property type="entry name" value="WH_DNA-bd_sf"/>
</dbReference>
<protein>
    <recommendedName>
        <fullName evidence="5">Methanogenesis regulatory protein FilR1 middle domain-containing protein</fullName>
    </recommendedName>
</protein>
<name>A0A151A9G6_9EURY</name>
<proteinExistence type="predicted"/>
<dbReference type="OrthoDB" id="330490at2157"/>
<dbReference type="AlphaFoldDB" id="A0A151A9G6"/>
<organism evidence="3 4">
    <name type="scientific">Halalkalicoccus paucihalophilus</name>
    <dbReference type="NCBI Taxonomy" id="1008153"/>
    <lineage>
        <taxon>Archaea</taxon>
        <taxon>Methanobacteriati</taxon>
        <taxon>Methanobacteriota</taxon>
        <taxon>Stenosarchaea group</taxon>
        <taxon>Halobacteria</taxon>
        <taxon>Halobacteriales</taxon>
        <taxon>Halococcaceae</taxon>
        <taxon>Halalkalicoccus</taxon>
    </lineage>
</organism>